<evidence type="ECO:0000313" key="2">
    <source>
        <dbReference type="EMBL" id="KAF1833377.1"/>
    </source>
</evidence>
<dbReference type="Proteomes" id="UP000800040">
    <property type="component" value="Unassembled WGS sequence"/>
</dbReference>
<evidence type="ECO:0000256" key="1">
    <source>
        <dbReference type="SAM" id="Phobius"/>
    </source>
</evidence>
<accession>A0A6A5KDC5</accession>
<proteinExistence type="predicted"/>
<dbReference type="AlphaFoldDB" id="A0A6A5KDC5"/>
<feature type="transmembrane region" description="Helical" evidence="1">
    <location>
        <begin position="75"/>
        <end position="92"/>
    </location>
</feature>
<keyword evidence="1" id="KW-0812">Transmembrane</keyword>
<reference evidence="2" key="1">
    <citation type="submission" date="2020-01" db="EMBL/GenBank/DDBJ databases">
        <authorList>
            <consortium name="DOE Joint Genome Institute"/>
            <person name="Haridas S."/>
            <person name="Albert R."/>
            <person name="Binder M."/>
            <person name="Bloem J."/>
            <person name="Labutti K."/>
            <person name="Salamov A."/>
            <person name="Andreopoulos B."/>
            <person name="Baker S.E."/>
            <person name="Barry K."/>
            <person name="Bills G."/>
            <person name="Bluhm B.H."/>
            <person name="Cannon C."/>
            <person name="Castanera R."/>
            <person name="Culley D.E."/>
            <person name="Daum C."/>
            <person name="Ezra D."/>
            <person name="Gonzalez J.B."/>
            <person name="Henrissat B."/>
            <person name="Kuo A."/>
            <person name="Liang C."/>
            <person name="Lipzen A."/>
            <person name="Lutzoni F."/>
            <person name="Magnuson J."/>
            <person name="Mondo S."/>
            <person name="Nolan M."/>
            <person name="Ohm R."/>
            <person name="Pangilinan J."/>
            <person name="Park H.-J."/>
            <person name="Ramirez L."/>
            <person name="Alfaro M."/>
            <person name="Sun H."/>
            <person name="Tritt A."/>
            <person name="Yoshinaga Y."/>
            <person name="Zwiers L.-H."/>
            <person name="Turgeon B.G."/>
            <person name="Goodwin S.B."/>
            <person name="Spatafora J.W."/>
            <person name="Crous P.W."/>
            <person name="Grigoriev I.V."/>
        </authorList>
    </citation>
    <scope>NUCLEOTIDE SEQUENCE</scope>
    <source>
        <strain evidence="2">P77</strain>
    </source>
</reference>
<name>A0A6A5KDC5_9PLEO</name>
<feature type="transmembrane region" description="Helical" evidence="1">
    <location>
        <begin position="20"/>
        <end position="39"/>
    </location>
</feature>
<keyword evidence="1" id="KW-0472">Membrane</keyword>
<sequence length="259" mass="29953">MASNATVTTLAASHTDNERLPILGMSVVSLLLVGIYKLLVGIYKLLKGLYLGLDEDLREVIPVAYICYISFNIKLWLKIGFWTTLLWMLFHIYHHMTESPEVPVKGLAKDFIIIYISVVALVAIANSLCWLYPCTTRAISNDVRRIKDLTRALHPEYIRIEVATKRIWNDPRLPEILVGTIASGNISDSWVAAIFAFDASNHCHILERTDRVCLWRCRALDELERKLKLLLSERKTEDERQRQMRKYDWHIHKQYPTCA</sequence>
<gene>
    <name evidence="2" type="ORF">BDW02DRAFT_570051</name>
</gene>
<protein>
    <submittedName>
        <fullName evidence="2">Uncharacterized protein</fullName>
    </submittedName>
</protein>
<keyword evidence="3" id="KW-1185">Reference proteome</keyword>
<feature type="transmembrane region" description="Helical" evidence="1">
    <location>
        <begin position="112"/>
        <end position="132"/>
    </location>
</feature>
<keyword evidence="1" id="KW-1133">Transmembrane helix</keyword>
<organism evidence="2 3">
    <name type="scientific">Decorospora gaudefroyi</name>
    <dbReference type="NCBI Taxonomy" id="184978"/>
    <lineage>
        <taxon>Eukaryota</taxon>
        <taxon>Fungi</taxon>
        <taxon>Dikarya</taxon>
        <taxon>Ascomycota</taxon>
        <taxon>Pezizomycotina</taxon>
        <taxon>Dothideomycetes</taxon>
        <taxon>Pleosporomycetidae</taxon>
        <taxon>Pleosporales</taxon>
        <taxon>Pleosporineae</taxon>
        <taxon>Pleosporaceae</taxon>
        <taxon>Decorospora</taxon>
    </lineage>
</organism>
<dbReference type="EMBL" id="ML975319">
    <property type="protein sequence ID" value="KAF1833377.1"/>
    <property type="molecule type" value="Genomic_DNA"/>
</dbReference>
<evidence type="ECO:0000313" key="3">
    <source>
        <dbReference type="Proteomes" id="UP000800040"/>
    </source>
</evidence>